<evidence type="ECO:0000313" key="3">
    <source>
        <dbReference type="Proteomes" id="UP001519342"/>
    </source>
</evidence>
<gene>
    <name evidence="2" type="ORF">J2Z76_001924</name>
</gene>
<protein>
    <submittedName>
        <fullName evidence="2">Iron only hydrogenase large subunit-like protein</fullName>
    </submittedName>
</protein>
<sequence length="416" mass="46481">MKSFYSLYDHLLNAAINKKIDDELKKLTKFDPHHLDCLLNPNMHPTVIRLGDCDCDEEQKEKCQNICDFGAVTKDSSGNFVVLDDQCVGCSKCIANCIKHNLSDRKDLLPVFDLLNNSDKSVYAMIAPAFSSQFSENVTPGKLRSAFKELGFTGMIEVALFADILTLKEALEFDKAIKTDSDYLLTSCCCPMWIGMIKKVYNDLIPHMPPSVSPMVACGRSIKKLYPDAKTVFIGPCVAKKAESREKDIADAVDFVLTFQEVSDIFKIANIKPENLKEDLRDHSSKAGRIYARTGGVSEAIQNTLDYLRPNRTIPLKSKQANGVPMCRELLNEIKEGKITENFLEGMGCVGGCVGGPKIIIDKDQGTNYVNKYGEEAVYNTPVDNPYVMELLKKLGYDTIESLLENDNMFIRNMTK</sequence>
<dbReference type="Gene3D" id="3.30.70.20">
    <property type="match status" value="1"/>
</dbReference>
<proteinExistence type="predicted"/>
<evidence type="ECO:0000259" key="1">
    <source>
        <dbReference type="PROSITE" id="PS51379"/>
    </source>
</evidence>
<dbReference type="SUPFAM" id="SSF54862">
    <property type="entry name" value="4Fe-4S ferredoxins"/>
    <property type="match status" value="1"/>
</dbReference>
<feature type="domain" description="4Fe-4S ferredoxin-type" evidence="1">
    <location>
        <begin position="78"/>
        <end position="107"/>
    </location>
</feature>
<evidence type="ECO:0000313" key="2">
    <source>
        <dbReference type="EMBL" id="MBP1926060.1"/>
    </source>
</evidence>
<reference evidence="2 3" key="1">
    <citation type="submission" date="2021-03" db="EMBL/GenBank/DDBJ databases">
        <title>Genomic Encyclopedia of Type Strains, Phase IV (KMG-IV): sequencing the most valuable type-strain genomes for metagenomic binning, comparative biology and taxonomic classification.</title>
        <authorList>
            <person name="Goeker M."/>
        </authorList>
    </citation>
    <scope>NUCLEOTIDE SEQUENCE [LARGE SCALE GENOMIC DNA]</scope>
    <source>
        <strain evidence="2 3">DSM 24004</strain>
    </source>
</reference>
<comment type="caution">
    <text evidence="2">The sequence shown here is derived from an EMBL/GenBank/DDBJ whole genome shotgun (WGS) entry which is preliminary data.</text>
</comment>
<name>A0ABS4GED3_9FIRM</name>
<keyword evidence="3" id="KW-1185">Reference proteome</keyword>
<dbReference type="InterPro" id="IPR009016">
    <property type="entry name" value="Fe_hydrogenase"/>
</dbReference>
<organism evidence="2 3">
    <name type="scientific">Sedimentibacter acidaminivorans</name>
    <dbReference type="NCBI Taxonomy" id="913099"/>
    <lineage>
        <taxon>Bacteria</taxon>
        <taxon>Bacillati</taxon>
        <taxon>Bacillota</taxon>
        <taxon>Tissierellia</taxon>
        <taxon>Sedimentibacter</taxon>
    </lineage>
</organism>
<dbReference type="InterPro" id="IPR004108">
    <property type="entry name" value="Fe_hydrogenase_lsu_C"/>
</dbReference>
<dbReference type="PROSITE" id="PS51379">
    <property type="entry name" value="4FE4S_FER_2"/>
    <property type="match status" value="1"/>
</dbReference>
<dbReference type="EMBL" id="JAGGKS010000005">
    <property type="protein sequence ID" value="MBP1926060.1"/>
    <property type="molecule type" value="Genomic_DNA"/>
</dbReference>
<dbReference type="Gene3D" id="3.40.950.10">
    <property type="entry name" value="Fe-only Hydrogenase (Larger Subunit), Chain L, domain 3"/>
    <property type="match status" value="1"/>
</dbReference>
<dbReference type="Pfam" id="PF02906">
    <property type="entry name" value="Fe_hyd_lg_C"/>
    <property type="match status" value="1"/>
</dbReference>
<dbReference type="SUPFAM" id="SSF53920">
    <property type="entry name" value="Fe-only hydrogenase"/>
    <property type="match status" value="1"/>
</dbReference>
<accession>A0ABS4GED3</accession>
<dbReference type="InterPro" id="IPR050340">
    <property type="entry name" value="Cytosolic_Fe-S_CAF"/>
</dbReference>
<dbReference type="RefSeq" id="WP_209511798.1">
    <property type="nucleotide sequence ID" value="NZ_JAGGKS010000005.1"/>
</dbReference>
<dbReference type="PANTHER" id="PTHR11615">
    <property type="entry name" value="NITRATE, FORMATE, IRON DEHYDROGENASE"/>
    <property type="match status" value="1"/>
</dbReference>
<dbReference type="InterPro" id="IPR017896">
    <property type="entry name" value="4Fe4S_Fe-S-bd"/>
</dbReference>
<dbReference type="Proteomes" id="UP001519342">
    <property type="component" value="Unassembled WGS sequence"/>
</dbReference>